<dbReference type="Pfam" id="PF00356">
    <property type="entry name" value="LacI"/>
    <property type="match status" value="1"/>
</dbReference>
<dbReference type="PANTHER" id="PTHR30146">
    <property type="entry name" value="LACI-RELATED TRANSCRIPTIONAL REPRESSOR"/>
    <property type="match status" value="1"/>
</dbReference>
<dbReference type="CDD" id="cd01392">
    <property type="entry name" value="HTH_LacI"/>
    <property type="match status" value="1"/>
</dbReference>
<evidence type="ECO:0000313" key="6">
    <source>
        <dbReference type="EMBL" id="BDP43366.1"/>
    </source>
</evidence>
<evidence type="ECO:0000256" key="2">
    <source>
        <dbReference type="ARBA" id="ARBA00023015"/>
    </source>
</evidence>
<dbReference type="InterPro" id="IPR010982">
    <property type="entry name" value="Lambda_DNA-bd_dom_sf"/>
</dbReference>
<dbReference type="Proteomes" id="UP001064971">
    <property type="component" value="Plasmid pDAETH-1"/>
</dbReference>
<dbReference type="Gene3D" id="1.10.260.40">
    <property type="entry name" value="lambda repressor-like DNA-binding domains"/>
    <property type="match status" value="1"/>
</dbReference>
<protein>
    <submittedName>
        <fullName evidence="6">LacI family transcriptional regulator</fullName>
    </submittedName>
</protein>
<dbReference type="Gene3D" id="3.40.50.2300">
    <property type="match status" value="2"/>
</dbReference>
<dbReference type="InterPro" id="IPR000843">
    <property type="entry name" value="HTH_LacI"/>
</dbReference>
<dbReference type="Pfam" id="PF13377">
    <property type="entry name" value="Peripla_BP_3"/>
    <property type="match status" value="1"/>
</dbReference>
<keyword evidence="1" id="KW-0678">Repressor</keyword>
<dbReference type="InterPro" id="IPR028082">
    <property type="entry name" value="Peripla_BP_I"/>
</dbReference>
<dbReference type="SMART" id="SM00354">
    <property type="entry name" value="HTH_LACI"/>
    <property type="match status" value="1"/>
</dbReference>
<evidence type="ECO:0000256" key="3">
    <source>
        <dbReference type="ARBA" id="ARBA00023125"/>
    </source>
</evidence>
<dbReference type="SUPFAM" id="SSF47413">
    <property type="entry name" value="lambda repressor-like DNA-binding domains"/>
    <property type="match status" value="1"/>
</dbReference>
<evidence type="ECO:0000256" key="4">
    <source>
        <dbReference type="ARBA" id="ARBA00023163"/>
    </source>
</evidence>
<dbReference type="CDD" id="cd06267">
    <property type="entry name" value="PBP1_LacI_sugar_binding-like"/>
    <property type="match status" value="1"/>
</dbReference>
<geneLocation type="plasmid" evidence="6 7">
    <name>pDAETH-1</name>
</geneLocation>
<reference evidence="6" key="1">
    <citation type="submission" date="2022-07" db="EMBL/GenBank/DDBJ databases">
        <title>Complete Genome Sequence of the Radioresistant Bacterium Deinococcus aetherius ST0316, Isolated from the Air Dust collected in Lower Stratosphere above Japan.</title>
        <authorList>
            <person name="Satoh K."/>
            <person name="Hagiwara K."/>
            <person name="Katsumata K."/>
            <person name="Kubo A."/>
            <person name="Yokobori S."/>
            <person name="Yamagishi A."/>
            <person name="Oono Y."/>
            <person name="Narumi I."/>
        </authorList>
    </citation>
    <scope>NUCLEOTIDE SEQUENCE</scope>
    <source>
        <strain evidence="6">ST0316</strain>
        <plasmid evidence="6">pDAETH-1</plasmid>
    </source>
</reference>
<organism evidence="6 7">
    <name type="scientific">Deinococcus aetherius</name>
    <dbReference type="NCBI Taxonomy" id="200252"/>
    <lineage>
        <taxon>Bacteria</taxon>
        <taxon>Thermotogati</taxon>
        <taxon>Deinococcota</taxon>
        <taxon>Deinococci</taxon>
        <taxon>Deinococcales</taxon>
        <taxon>Deinococcaceae</taxon>
        <taxon>Deinococcus</taxon>
    </lineage>
</organism>
<dbReference type="SUPFAM" id="SSF53822">
    <property type="entry name" value="Periplasmic binding protein-like I"/>
    <property type="match status" value="1"/>
</dbReference>
<feature type="domain" description="HTH lacI-type" evidence="5">
    <location>
        <begin position="4"/>
        <end position="58"/>
    </location>
</feature>
<gene>
    <name evidence="6" type="ORF">DAETH_33350</name>
</gene>
<keyword evidence="4" id="KW-0804">Transcription</keyword>
<keyword evidence="6" id="KW-0614">Plasmid</keyword>
<evidence type="ECO:0000259" key="5">
    <source>
        <dbReference type="PROSITE" id="PS50932"/>
    </source>
</evidence>
<evidence type="ECO:0000313" key="7">
    <source>
        <dbReference type="Proteomes" id="UP001064971"/>
    </source>
</evidence>
<dbReference type="PROSITE" id="PS50932">
    <property type="entry name" value="HTH_LACI_2"/>
    <property type="match status" value="1"/>
</dbReference>
<proteinExistence type="predicted"/>
<dbReference type="PANTHER" id="PTHR30146:SF148">
    <property type="entry name" value="HTH-TYPE TRANSCRIPTIONAL REPRESSOR PURR-RELATED"/>
    <property type="match status" value="1"/>
</dbReference>
<sequence>MTRATLRDVAAHAGVSHQTVSNVLNEHPSIRPATRERVLAAIRDLDYHPNAAAKALRESRVTTLCCAFYGHAADEISDPYRNLVQSAFIAEANARGYNITTAFLRGDDPEGFEALHAAFKQRSLGGVVVMSTTLPTGWMRRLALWDIPTVLFDRADPEGFLPSVTADYVGGMAGLVAHHVSRGRRDLALVVPGDDLGSSAILRREGFLAAARAHEVRHRLLGGHWSAEAGELAFRHLWEGGDRPDAVLCGNDRMGAGALLAARTLGVRVPDEVAVSGFDDFEFARYTGPSLTTVHVPYAEMARLAVRRLLGRMEGRVPGHGPPEVQLPVTLVPRESA</sequence>
<dbReference type="InterPro" id="IPR046335">
    <property type="entry name" value="LacI/GalR-like_sensor"/>
</dbReference>
<dbReference type="PROSITE" id="PS00356">
    <property type="entry name" value="HTH_LACI_1"/>
    <property type="match status" value="1"/>
</dbReference>
<dbReference type="EMBL" id="AP026561">
    <property type="protein sequence ID" value="BDP43366.1"/>
    <property type="molecule type" value="Genomic_DNA"/>
</dbReference>
<accession>A0ABN6RJ21</accession>
<keyword evidence="7" id="KW-1185">Reference proteome</keyword>
<keyword evidence="2" id="KW-0805">Transcription regulation</keyword>
<keyword evidence="3" id="KW-0238">DNA-binding</keyword>
<name>A0ABN6RJ21_9DEIO</name>
<dbReference type="RefSeq" id="WP_264777848.1">
    <property type="nucleotide sequence ID" value="NZ_AP026561.1"/>
</dbReference>
<evidence type="ECO:0000256" key="1">
    <source>
        <dbReference type="ARBA" id="ARBA00022491"/>
    </source>
</evidence>